<name>A0AA36M7I4_CYLNA</name>
<organism evidence="2 3">
    <name type="scientific">Cylicocyclus nassatus</name>
    <name type="common">Nematode worm</name>
    <dbReference type="NCBI Taxonomy" id="53992"/>
    <lineage>
        <taxon>Eukaryota</taxon>
        <taxon>Metazoa</taxon>
        <taxon>Ecdysozoa</taxon>
        <taxon>Nematoda</taxon>
        <taxon>Chromadorea</taxon>
        <taxon>Rhabditida</taxon>
        <taxon>Rhabditina</taxon>
        <taxon>Rhabditomorpha</taxon>
        <taxon>Strongyloidea</taxon>
        <taxon>Strongylidae</taxon>
        <taxon>Cylicocyclus</taxon>
    </lineage>
</organism>
<keyword evidence="3" id="KW-1185">Reference proteome</keyword>
<evidence type="ECO:0000313" key="2">
    <source>
        <dbReference type="EMBL" id="CAJ0600708.1"/>
    </source>
</evidence>
<dbReference type="GO" id="GO:0006487">
    <property type="term" value="P:protein N-linked glycosylation"/>
    <property type="evidence" value="ECO:0007669"/>
    <property type="project" value="TreeGrafter"/>
</dbReference>
<feature type="domain" description="Glycosyltransferase 2-like" evidence="1">
    <location>
        <begin position="4"/>
        <end position="159"/>
    </location>
</feature>
<dbReference type="Proteomes" id="UP001176961">
    <property type="component" value="Unassembled WGS sequence"/>
</dbReference>
<reference evidence="2" key="1">
    <citation type="submission" date="2023-07" db="EMBL/GenBank/DDBJ databases">
        <authorList>
            <consortium name="CYATHOMIX"/>
        </authorList>
    </citation>
    <scope>NUCLEOTIDE SEQUENCE</scope>
    <source>
        <strain evidence="2">N/A</strain>
    </source>
</reference>
<dbReference type="SUPFAM" id="SSF53448">
    <property type="entry name" value="Nucleotide-diphospho-sugar transferases"/>
    <property type="match status" value="1"/>
</dbReference>
<dbReference type="EMBL" id="CATQJL010000251">
    <property type="protein sequence ID" value="CAJ0600708.1"/>
    <property type="molecule type" value="Genomic_DNA"/>
</dbReference>
<evidence type="ECO:0000313" key="3">
    <source>
        <dbReference type="Proteomes" id="UP001176961"/>
    </source>
</evidence>
<dbReference type="InterPro" id="IPR001173">
    <property type="entry name" value="Glyco_trans_2-like"/>
</dbReference>
<gene>
    <name evidence="2" type="ORF">CYNAS_LOCUS12691</name>
</gene>
<protein>
    <recommendedName>
        <fullName evidence="1">Glycosyltransferase 2-like domain-containing protein</fullName>
    </recommendedName>
</protein>
<dbReference type="PANTHER" id="PTHR10859">
    <property type="entry name" value="GLYCOSYL TRANSFERASE"/>
    <property type="match status" value="1"/>
</dbReference>
<comment type="caution">
    <text evidence="2">The sequence shown here is derived from an EMBL/GenBank/DDBJ whole genome shotgun (WGS) entry which is preliminary data.</text>
</comment>
<dbReference type="Gene3D" id="3.90.550.10">
    <property type="entry name" value="Spore Coat Polysaccharide Biosynthesis Protein SpsA, Chain A"/>
    <property type="match status" value="1"/>
</dbReference>
<dbReference type="InterPro" id="IPR029044">
    <property type="entry name" value="Nucleotide-diphossugar_trans"/>
</dbReference>
<dbReference type="AlphaFoldDB" id="A0AA36M7I4"/>
<proteinExistence type="predicted"/>
<accession>A0AA36M7I4</accession>
<evidence type="ECO:0000259" key="1">
    <source>
        <dbReference type="Pfam" id="PF00535"/>
    </source>
</evidence>
<dbReference type="CDD" id="cd04179">
    <property type="entry name" value="DPM_DPG-synthase_like"/>
    <property type="match status" value="1"/>
</dbReference>
<sequence>MAAMPAYNEELRIGAMVEAVKPYVDTVVVVDDGSRDKTVQIAEEAGAMVFRHVDNKGYGGALQTIFKIANKYKPDILVILDSDGQHNPSDIPHFIEKVNEGYDLVIGSRFLTQESQERIPRYRKVGMKVLDMATDLSLAGTHVSDSQCGYRAYTRDAYTKIHISGVGMSAGSEILVQITEHKLPIGEIPIVVRYDLEGDTLESTVRIMSESVPTFAPPTCILEILTLFLPRIVPTEPIIPGRLM</sequence>
<dbReference type="Pfam" id="PF00535">
    <property type="entry name" value="Glycos_transf_2"/>
    <property type="match status" value="1"/>
</dbReference>
<dbReference type="PANTHER" id="PTHR10859:SF91">
    <property type="entry name" value="DOLICHYL-PHOSPHATE BETA-GLUCOSYLTRANSFERASE"/>
    <property type="match status" value="1"/>
</dbReference>